<proteinExistence type="predicted"/>
<sequence length="59" mass="6499">NPNLEFVASPALAPPEVPVDHNLMEQYTKDLEIATAQPLPGLFTLILFIVKMPSYFANA</sequence>
<gene>
    <name evidence="1" type="ORF">RFULGI_LOCUS7409</name>
</gene>
<accession>A0A9N9D4N1</accession>
<name>A0A9N9D4N1_9GLOM</name>
<feature type="non-terminal residue" evidence="1">
    <location>
        <position position="1"/>
    </location>
</feature>
<dbReference type="AlphaFoldDB" id="A0A9N9D4N1"/>
<keyword evidence="2" id="KW-1185">Reference proteome</keyword>
<protein>
    <submittedName>
        <fullName evidence="1">11413_t:CDS:1</fullName>
    </submittedName>
</protein>
<evidence type="ECO:0000313" key="2">
    <source>
        <dbReference type="Proteomes" id="UP000789396"/>
    </source>
</evidence>
<organism evidence="1 2">
    <name type="scientific">Racocetra fulgida</name>
    <dbReference type="NCBI Taxonomy" id="60492"/>
    <lineage>
        <taxon>Eukaryota</taxon>
        <taxon>Fungi</taxon>
        <taxon>Fungi incertae sedis</taxon>
        <taxon>Mucoromycota</taxon>
        <taxon>Glomeromycotina</taxon>
        <taxon>Glomeromycetes</taxon>
        <taxon>Diversisporales</taxon>
        <taxon>Gigasporaceae</taxon>
        <taxon>Racocetra</taxon>
    </lineage>
</organism>
<reference evidence="1" key="1">
    <citation type="submission" date="2021-06" db="EMBL/GenBank/DDBJ databases">
        <authorList>
            <person name="Kallberg Y."/>
            <person name="Tangrot J."/>
            <person name="Rosling A."/>
        </authorList>
    </citation>
    <scope>NUCLEOTIDE SEQUENCE</scope>
    <source>
        <strain evidence="1">IN212</strain>
    </source>
</reference>
<evidence type="ECO:0000313" key="1">
    <source>
        <dbReference type="EMBL" id="CAG8622322.1"/>
    </source>
</evidence>
<dbReference type="Proteomes" id="UP000789396">
    <property type="component" value="Unassembled WGS sequence"/>
</dbReference>
<dbReference type="EMBL" id="CAJVPZ010010686">
    <property type="protein sequence ID" value="CAG8622322.1"/>
    <property type="molecule type" value="Genomic_DNA"/>
</dbReference>
<dbReference type="OrthoDB" id="48625at2759"/>
<comment type="caution">
    <text evidence="1">The sequence shown here is derived from an EMBL/GenBank/DDBJ whole genome shotgun (WGS) entry which is preliminary data.</text>
</comment>